<reference evidence="1" key="2">
    <citation type="submission" date="2010-07" db="EMBL/GenBank/DDBJ databases">
        <authorList>
            <consortium name="The Broad Institute Genome Sequencing Platform"/>
            <consortium name="Broad Institute Genome Sequencing Center for Infectious Disease"/>
            <person name="Ma L.-J."/>
            <person name="Dead R."/>
            <person name="Young S."/>
            <person name="Zeng Q."/>
            <person name="Koehrsen M."/>
            <person name="Alvarado L."/>
            <person name="Berlin A."/>
            <person name="Chapman S.B."/>
            <person name="Chen Z."/>
            <person name="Freedman E."/>
            <person name="Gellesch M."/>
            <person name="Goldberg J."/>
            <person name="Griggs A."/>
            <person name="Gujja S."/>
            <person name="Heilman E.R."/>
            <person name="Heiman D."/>
            <person name="Hepburn T."/>
            <person name="Howarth C."/>
            <person name="Jen D."/>
            <person name="Larson L."/>
            <person name="Mehta T."/>
            <person name="Neiman D."/>
            <person name="Pearson M."/>
            <person name="Roberts A."/>
            <person name="Saif S."/>
            <person name="Shea T."/>
            <person name="Shenoy N."/>
            <person name="Sisk P."/>
            <person name="Stolte C."/>
            <person name="Sykes S."/>
            <person name="Walk T."/>
            <person name="White J."/>
            <person name="Yandava C."/>
            <person name="Haas B."/>
            <person name="Nusbaum C."/>
            <person name="Birren B."/>
        </authorList>
    </citation>
    <scope>NUCLEOTIDE SEQUENCE</scope>
    <source>
        <strain evidence="1">R3-111a-1</strain>
    </source>
</reference>
<keyword evidence="3" id="KW-1185">Reference proteome</keyword>
<evidence type="ECO:0000313" key="3">
    <source>
        <dbReference type="Proteomes" id="UP000006039"/>
    </source>
</evidence>
<name>J3NLW0_GAET3</name>
<reference evidence="2" key="4">
    <citation type="journal article" date="2015" name="G3 (Bethesda)">
        <title>Genome sequences of three phytopathogenic species of the Magnaporthaceae family of fungi.</title>
        <authorList>
            <person name="Okagaki L.H."/>
            <person name="Nunes C.C."/>
            <person name="Sailsbery J."/>
            <person name="Clay B."/>
            <person name="Brown D."/>
            <person name="John T."/>
            <person name="Oh Y."/>
            <person name="Young N."/>
            <person name="Fitzgerald M."/>
            <person name="Haas B.J."/>
            <person name="Zeng Q."/>
            <person name="Young S."/>
            <person name="Adiconis X."/>
            <person name="Fan L."/>
            <person name="Levin J.Z."/>
            <person name="Mitchell T.K."/>
            <person name="Okubara P.A."/>
            <person name="Farman M.L."/>
            <person name="Kohn L.M."/>
            <person name="Birren B."/>
            <person name="Ma L.-J."/>
            <person name="Dean R.A."/>
        </authorList>
    </citation>
    <scope>NUCLEOTIDE SEQUENCE</scope>
    <source>
        <strain evidence="2">R3-111a-1</strain>
    </source>
</reference>
<evidence type="ECO:0000313" key="1">
    <source>
        <dbReference type="EMBL" id="EJT82288.1"/>
    </source>
</evidence>
<protein>
    <submittedName>
        <fullName evidence="1 2">Uncharacterized protein</fullName>
    </submittedName>
</protein>
<proteinExistence type="predicted"/>
<reference evidence="3" key="1">
    <citation type="submission" date="2010-07" db="EMBL/GenBank/DDBJ databases">
        <title>The genome sequence of Gaeumannomyces graminis var. tritici strain R3-111a-1.</title>
        <authorList>
            <consortium name="The Broad Institute Genome Sequencing Platform"/>
            <person name="Ma L.-J."/>
            <person name="Dead R."/>
            <person name="Young S."/>
            <person name="Zeng Q."/>
            <person name="Koehrsen M."/>
            <person name="Alvarado L."/>
            <person name="Berlin A."/>
            <person name="Chapman S.B."/>
            <person name="Chen Z."/>
            <person name="Freedman E."/>
            <person name="Gellesch M."/>
            <person name="Goldberg J."/>
            <person name="Griggs A."/>
            <person name="Gujja S."/>
            <person name="Heilman E.R."/>
            <person name="Heiman D."/>
            <person name="Hepburn T."/>
            <person name="Howarth C."/>
            <person name="Jen D."/>
            <person name="Larson L."/>
            <person name="Mehta T."/>
            <person name="Neiman D."/>
            <person name="Pearson M."/>
            <person name="Roberts A."/>
            <person name="Saif S."/>
            <person name="Shea T."/>
            <person name="Shenoy N."/>
            <person name="Sisk P."/>
            <person name="Stolte C."/>
            <person name="Sykes S."/>
            <person name="Walk T."/>
            <person name="White J."/>
            <person name="Yandava C."/>
            <person name="Haas B."/>
            <person name="Nusbaum C."/>
            <person name="Birren B."/>
        </authorList>
    </citation>
    <scope>NUCLEOTIDE SEQUENCE [LARGE SCALE GENOMIC DNA]</scope>
    <source>
        <strain evidence="3">R3-111a-1</strain>
    </source>
</reference>
<gene>
    <name evidence="2" type="primary">20342720</name>
    <name evidence="1" type="ORF">GGTG_02262</name>
</gene>
<dbReference type="EnsemblFungi" id="EJT82288">
    <property type="protein sequence ID" value="EJT82288"/>
    <property type="gene ID" value="GGTG_02262"/>
</dbReference>
<dbReference type="GeneID" id="20342720"/>
<dbReference type="RefSeq" id="XP_009218297.1">
    <property type="nucleotide sequence ID" value="XM_009220033.1"/>
</dbReference>
<dbReference type="HOGENOM" id="CLU_2979202_0_0_1"/>
<evidence type="ECO:0000313" key="2">
    <source>
        <dbReference type="EnsemblFungi" id="EJT82288"/>
    </source>
</evidence>
<sequence>MAVRGRIASDNAAAPKGCVKKGVFVANVGNKKTAFCKIVIIGLKRPVLGALDALYGKI</sequence>
<dbReference type="Proteomes" id="UP000006039">
    <property type="component" value="Unassembled WGS sequence"/>
</dbReference>
<accession>J3NLW0</accession>
<dbReference type="AlphaFoldDB" id="J3NLW0"/>
<dbReference type="EMBL" id="GL385395">
    <property type="protein sequence ID" value="EJT82288.1"/>
    <property type="molecule type" value="Genomic_DNA"/>
</dbReference>
<reference evidence="2" key="5">
    <citation type="submission" date="2018-04" db="UniProtKB">
        <authorList>
            <consortium name="EnsemblFungi"/>
        </authorList>
    </citation>
    <scope>IDENTIFICATION</scope>
    <source>
        <strain evidence="2">R3-111a-1</strain>
    </source>
</reference>
<reference evidence="1" key="3">
    <citation type="submission" date="2010-09" db="EMBL/GenBank/DDBJ databases">
        <title>Annotation of Gaeumannomyces graminis var. tritici R3-111a-1.</title>
        <authorList>
            <consortium name="The Broad Institute Genome Sequencing Platform"/>
            <person name="Ma L.-J."/>
            <person name="Dead R."/>
            <person name="Young S.K."/>
            <person name="Zeng Q."/>
            <person name="Gargeya S."/>
            <person name="Fitzgerald M."/>
            <person name="Haas B."/>
            <person name="Abouelleil A."/>
            <person name="Alvarado L."/>
            <person name="Arachchi H.M."/>
            <person name="Berlin A."/>
            <person name="Brown A."/>
            <person name="Chapman S.B."/>
            <person name="Chen Z."/>
            <person name="Dunbar C."/>
            <person name="Freedman E."/>
            <person name="Gearin G."/>
            <person name="Gellesch M."/>
            <person name="Goldberg J."/>
            <person name="Griggs A."/>
            <person name="Gujja S."/>
            <person name="Heiman D."/>
            <person name="Howarth C."/>
            <person name="Larson L."/>
            <person name="Lui A."/>
            <person name="MacDonald P.J.P."/>
            <person name="Mehta T."/>
            <person name="Montmayeur A."/>
            <person name="Murphy C."/>
            <person name="Neiman D."/>
            <person name="Pearson M."/>
            <person name="Priest M."/>
            <person name="Roberts A."/>
            <person name="Saif S."/>
            <person name="Shea T."/>
            <person name="Shenoy N."/>
            <person name="Sisk P."/>
            <person name="Stolte C."/>
            <person name="Sykes S."/>
            <person name="Yandava C."/>
            <person name="Wortman J."/>
            <person name="Nusbaum C."/>
            <person name="Birren B."/>
        </authorList>
    </citation>
    <scope>NUCLEOTIDE SEQUENCE</scope>
    <source>
        <strain evidence="1">R3-111a-1</strain>
    </source>
</reference>
<dbReference type="VEuPathDB" id="FungiDB:GGTG_02262"/>
<organism evidence="1">
    <name type="scientific">Gaeumannomyces tritici (strain R3-111a-1)</name>
    <name type="common">Wheat and barley take-all root rot fungus</name>
    <name type="synonym">Gaeumannomyces graminis var. tritici</name>
    <dbReference type="NCBI Taxonomy" id="644352"/>
    <lineage>
        <taxon>Eukaryota</taxon>
        <taxon>Fungi</taxon>
        <taxon>Dikarya</taxon>
        <taxon>Ascomycota</taxon>
        <taxon>Pezizomycotina</taxon>
        <taxon>Sordariomycetes</taxon>
        <taxon>Sordariomycetidae</taxon>
        <taxon>Magnaporthales</taxon>
        <taxon>Magnaporthaceae</taxon>
        <taxon>Gaeumannomyces</taxon>
    </lineage>
</organism>